<dbReference type="OrthoDB" id="8688423at2"/>
<dbReference type="PATRIC" id="fig|1424334.3.peg.4027"/>
<dbReference type="RefSeq" id="WP_024006944.1">
    <property type="nucleotide sequence ID" value="NZ_KI650982.1"/>
</dbReference>
<comment type="caution">
    <text evidence="1">The sequence shown here is derived from an EMBL/GenBank/DDBJ whole genome shotgun (WGS) entry which is preliminary data.</text>
</comment>
<reference evidence="1 2" key="1">
    <citation type="journal article" date="2014" name="Genome Announc.">
        <title>Draft Genome Sequence of Advenella kashmirensis Strain W13003, a Polycyclic Aromatic Hydrocarbon-Degrading Bacterium.</title>
        <authorList>
            <person name="Wang X."/>
            <person name="Jin D."/>
            <person name="Zhou L."/>
            <person name="Wu L."/>
            <person name="An W."/>
            <person name="Zhao L."/>
        </authorList>
    </citation>
    <scope>NUCLEOTIDE SEQUENCE [LARGE SCALE GENOMIC DNA]</scope>
    <source>
        <strain evidence="1 2">W13003</strain>
    </source>
</reference>
<dbReference type="STRING" id="1424334.W822_20085"/>
<dbReference type="HOGENOM" id="CLU_2986217_0_0_4"/>
<keyword evidence="2" id="KW-1185">Reference proteome</keyword>
<name>V8QNM8_9BURK</name>
<evidence type="ECO:0000313" key="2">
    <source>
        <dbReference type="Proteomes" id="UP000018733"/>
    </source>
</evidence>
<organism evidence="1 2">
    <name type="scientific">Advenella kashmirensis W13003</name>
    <dbReference type="NCBI Taxonomy" id="1424334"/>
    <lineage>
        <taxon>Bacteria</taxon>
        <taxon>Pseudomonadati</taxon>
        <taxon>Pseudomonadota</taxon>
        <taxon>Betaproteobacteria</taxon>
        <taxon>Burkholderiales</taxon>
        <taxon>Alcaligenaceae</taxon>
    </lineage>
</organism>
<accession>V8QNM8</accession>
<protein>
    <submittedName>
        <fullName evidence="1">Uncharacterized protein</fullName>
    </submittedName>
</protein>
<sequence>MMKTLTADKTEELMELAACMAHETFEKPVPEHTTGIYERLVFGYWHAECPSRAATLH</sequence>
<proteinExistence type="predicted"/>
<dbReference type="Proteomes" id="UP000018733">
    <property type="component" value="Unassembled WGS sequence"/>
</dbReference>
<dbReference type="EMBL" id="AYXT01000013">
    <property type="protein sequence ID" value="ETF00943.1"/>
    <property type="molecule type" value="Genomic_DNA"/>
</dbReference>
<dbReference type="AlphaFoldDB" id="V8QNM8"/>
<evidence type="ECO:0000313" key="1">
    <source>
        <dbReference type="EMBL" id="ETF00943.1"/>
    </source>
</evidence>
<gene>
    <name evidence="1" type="ORF">W822_20085</name>
</gene>